<dbReference type="InterPro" id="IPR027417">
    <property type="entry name" value="P-loop_NTPase"/>
</dbReference>
<evidence type="ECO:0000256" key="1">
    <source>
        <dbReference type="ARBA" id="ARBA00022737"/>
    </source>
</evidence>
<proteinExistence type="predicted"/>
<dbReference type="InterPro" id="IPR035994">
    <property type="entry name" value="Nucleoside_phosphorylase_sf"/>
</dbReference>
<dbReference type="PANTHER" id="PTHR46082:SF11">
    <property type="entry name" value="AAA+ ATPASE DOMAIN-CONTAINING PROTEIN-RELATED"/>
    <property type="match status" value="1"/>
</dbReference>
<keyword evidence="4" id="KW-1185">Reference proteome</keyword>
<dbReference type="Gene3D" id="3.40.50.300">
    <property type="entry name" value="P-loop containing nucleotide triphosphate hydrolases"/>
    <property type="match status" value="1"/>
</dbReference>
<dbReference type="InterPro" id="IPR000845">
    <property type="entry name" value="Nucleoside_phosphorylase_d"/>
</dbReference>
<dbReference type="Proteomes" id="UP001610446">
    <property type="component" value="Unassembled WGS sequence"/>
</dbReference>
<dbReference type="EMBL" id="JBFXLU010000247">
    <property type="protein sequence ID" value="KAL2833157.1"/>
    <property type="molecule type" value="Genomic_DNA"/>
</dbReference>
<dbReference type="InterPro" id="IPR056884">
    <property type="entry name" value="NPHP3-like_N"/>
</dbReference>
<dbReference type="SUPFAM" id="SSF53167">
    <property type="entry name" value="Purine and uridine phosphorylases"/>
    <property type="match status" value="1"/>
</dbReference>
<evidence type="ECO:0000313" key="4">
    <source>
        <dbReference type="Proteomes" id="UP001610446"/>
    </source>
</evidence>
<dbReference type="PANTHER" id="PTHR46082">
    <property type="entry name" value="ATP/GTP-BINDING PROTEIN-RELATED"/>
    <property type="match status" value="1"/>
</dbReference>
<evidence type="ECO:0000313" key="3">
    <source>
        <dbReference type="EMBL" id="KAL2833157.1"/>
    </source>
</evidence>
<evidence type="ECO:0000259" key="2">
    <source>
        <dbReference type="PROSITE" id="PS50837"/>
    </source>
</evidence>
<dbReference type="PROSITE" id="PS50837">
    <property type="entry name" value="NACHT"/>
    <property type="match status" value="1"/>
</dbReference>
<sequence length="855" mass="96023">MLTHEDYAVGWISALPLEMRAARAVLEEMHPHLPQRPTDSNSYILGAIGGHNVVIVCLPYGIYGTTSAASVLTNMMASFPNLEFALMVGIGGGVPGTAVDVRLGDLVVSKPTGTYGGVVQYDYGKVVSGRGFQQTGALNQPPQVLLTSIAQLQADQLATTTQENPLCDILSRAFEKSPELKRGFASPGRDRDQLFAASYRHVESQETCDMCDKDQIVLRSERDPSFKEPKVHYGLIASGNQVMKDAEIRDQLAKKFDIICFEMEAAGLMNQIPASLLENKIWQGYAALTAAAYAKLLLSVVPVHSPSRAEKKKDLSAEEKACLRALVLTDPADDLNALKRRRGERVPGTCNWIIVMDEVRQWLGLLPETSKANPKTVTAADILWIFGNPGTGKSTVATAMAEELPKQPSFQRNKSNRTLAYFFCGSTIEERRTATAILRGLLYQLIQQRQELIRFVHSKYEERGDKLFTSFDALWNALVQIGRESSSGEKYLLIDALDECEPESQDMLLTQISQTFDSERNSNCGIHFLITSRPYPEIGRYLGEYSHKDLASYPKVARDLQMFINRRLGEISKKNRYPESVITEVSKILQEKAEGTFLWVGIACAELIPVRSRDVMKRLKALPQGLHSLYKNLLDTAFDNDEENESILQMLSFIATSRRALTVAELADACERYNDEDHESRIAFTREDIEMCRLMIVVENGIVRLLHKYVKDFLLSARDGTLLDELKVHATLASRCIHHLIADGTKDAFLNYAVLHWPDHAVLAKNTFRIPTEQEIFFELTSKERDHWLSLYRRMRIFSGIPEGFSVFHVAARWGIEEVARFALDCIGKRPDNHYYHDDEFRASNAGTPLQEAAK</sequence>
<comment type="caution">
    <text evidence="3">The sequence shown here is derived from an EMBL/GenBank/DDBJ whole genome shotgun (WGS) entry which is preliminary data.</text>
</comment>
<dbReference type="InterPro" id="IPR053137">
    <property type="entry name" value="NLR-like"/>
</dbReference>
<dbReference type="Pfam" id="PF24883">
    <property type="entry name" value="NPHP3_N"/>
    <property type="match status" value="1"/>
</dbReference>
<accession>A0ABR4J245</accession>
<protein>
    <submittedName>
        <fullName evidence="3">Purine and uridine phosphorylase</fullName>
    </submittedName>
</protein>
<feature type="domain" description="NACHT" evidence="2">
    <location>
        <begin position="381"/>
        <end position="534"/>
    </location>
</feature>
<dbReference type="Pfam" id="PF01048">
    <property type="entry name" value="PNP_UDP_1"/>
    <property type="match status" value="1"/>
</dbReference>
<name>A0ABR4J245_9EURO</name>
<keyword evidence="1" id="KW-0677">Repeat</keyword>
<dbReference type="Gene3D" id="3.40.50.1580">
    <property type="entry name" value="Nucleoside phosphorylase domain"/>
    <property type="match status" value="1"/>
</dbReference>
<reference evidence="3 4" key="1">
    <citation type="submission" date="2024-07" db="EMBL/GenBank/DDBJ databases">
        <title>Section-level genome sequencing and comparative genomics of Aspergillus sections Usti and Cavernicolus.</title>
        <authorList>
            <consortium name="Lawrence Berkeley National Laboratory"/>
            <person name="Nybo J.L."/>
            <person name="Vesth T.C."/>
            <person name="Theobald S."/>
            <person name="Frisvad J.C."/>
            <person name="Larsen T.O."/>
            <person name="Kjaerboelling I."/>
            <person name="Rothschild-Mancinelli K."/>
            <person name="Lyhne E.K."/>
            <person name="Kogle M.E."/>
            <person name="Barry K."/>
            <person name="Clum A."/>
            <person name="Na H."/>
            <person name="Ledsgaard L."/>
            <person name="Lin J."/>
            <person name="Lipzen A."/>
            <person name="Kuo A."/>
            <person name="Riley R."/>
            <person name="Mondo S."/>
            <person name="Labutti K."/>
            <person name="Haridas S."/>
            <person name="Pangalinan J."/>
            <person name="Salamov A.A."/>
            <person name="Simmons B.A."/>
            <person name="Magnuson J.K."/>
            <person name="Chen J."/>
            <person name="Drula E."/>
            <person name="Henrissat B."/>
            <person name="Wiebenga A."/>
            <person name="Lubbers R.J."/>
            <person name="Gomes A.C."/>
            <person name="Makela M.R."/>
            <person name="Stajich J."/>
            <person name="Grigoriev I.V."/>
            <person name="Mortensen U.H."/>
            <person name="De Vries R.P."/>
            <person name="Baker S.E."/>
            <person name="Andersen M.R."/>
        </authorList>
    </citation>
    <scope>NUCLEOTIDE SEQUENCE [LARGE SCALE GENOMIC DNA]</scope>
    <source>
        <strain evidence="3 4">CBS 123904</strain>
    </source>
</reference>
<dbReference type="InterPro" id="IPR007111">
    <property type="entry name" value="NACHT_NTPase"/>
</dbReference>
<gene>
    <name evidence="3" type="ORF">BJY01DRAFT_259933</name>
</gene>
<dbReference type="SUPFAM" id="SSF52540">
    <property type="entry name" value="P-loop containing nucleoside triphosphate hydrolases"/>
    <property type="match status" value="1"/>
</dbReference>
<organism evidence="3 4">
    <name type="scientific">Aspergillus pseudoustus</name>
    <dbReference type="NCBI Taxonomy" id="1810923"/>
    <lineage>
        <taxon>Eukaryota</taxon>
        <taxon>Fungi</taxon>
        <taxon>Dikarya</taxon>
        <taxon>Ascomycota</taxon>
        <taxon>Pezizomycotina</taxon>
        <taxon>Eurotiomycetes</taxon>
        <taxon>Eurotiomycetidae</taxon>
        <taxon>Eurotiales</taxon>
        <taxon>Aspergillaceae</taxon>
        <taxon>Aspergillus</taxon>
        <taxon>Aspergillus subgen. Nidulantes</taxon>
    </lineage>
</organism>